<keyword evidence="9" id="KW-0496">Mitochondrion</keyword>
<keyword evidence="6 9" id="KW-1133">Transmembrane helix</keyword>
<dbReference type="AlphaFoldDB" id="A0A7S3NIA4"/>
<dbReference type="EMBL" id="HBIJ01015611">
    <property type="protein sequence ID" value="CAE0369646.1"/>
    <property type="molecule type" value="Transcribed_RNA"/>
</dbReference>
<keyword evidence="3 9" id="KW-0812">Transmembrane</keyword>
<keyword evidence="8 9" id="KW-0472">Membrane</keyword>
<dbReference type="PANTHER" id="PTHR13890:SF0">
    <property type="entry name" value="MAGNESIUM TRANSPORTER MRS2 HOMOLOG, MITOCHONDRIAL"/>
    <property type="match status" value="1"/>
</dbReference>
<comment type="similarity">
    <text evidence="9">Belongs to the CorA metal ion transporter (MIT) (TC 1.A.35) family.</text>
</comment>
<protein>
    <recommendedName>
        <fullName evidence="9">Magnesium transporter</fullName>
    </recommendedName>
</protein>
<keyword evidence="4 9" id="KW-0460">Magnesium</keyword>
<feature type="region of interest" description="Disordered" evidence="10">
    <location>
        <begin position="552"/>
        <end position="571"/>
    </location>
</feature>
<feature type="transmembrane region" description="Helical" evidence="9">
    <location>
        <begin position="344"/>
        <end position="365"/>
    </location>
</feature>
<evidence type="ECO:0000256" key="1">
    <source>
        <dbReference type="ARBA" id="ARBA00004141"/>
    </source>
</evidence>
<feature type="region of interest" description="Disordered" evidence="10">
    <location>
        <begin position="151"/>
        <end position="179"/>
    </location>
</feature>
<dbReference type="GO" id="GO:0005743">
    <property type="term" value="C:mitochondrial inner membrane"/>
    <property type="evidence" value="ECO:0007669"/>
    <property type="project" value="UniProtKB-SubCell"/>
</dbReference>
<dbReference type="PANTHER" id="PTHR13890">
    <property type="entry name" value="RNA SPLICING PROTEIN MRS2, MITOCHONDRIAL"/>
    <property type="match status" value="1"/>
</dbReference>
<evidence type="ECO:0000256" key="9">
    <source>
        <dbReference type="RuleBase" id="RU366042"/>
    </source>
</evidence>
<sequence>MNKFLLWRKSTRRSLSVAAGGSLQRRSRDEPYRSSHKCIEMDGTGRLRLGRMSIRRLRERTHAPLRDLLQLGLSSSSIDNQGLACVLPRPRATLVHFGGLKAIIGARSAIFFDAELPSTRRIVRRIAESDICTPSSSSFINGDITKNTATTKTRSAQNYDTKENEGEEEEAEAKKEDECEKEDQLPFELAVLEGILREACGGYQRRLRLYEKAVQRSIDKLMDSSAEDGFIDDVHRLGALESALLSFAAETEAAVRVLVDLLASDEDMVNLLVSERERERNETNYTINVAERHDVVELLLESYHRRLAHVGAILNDLKAQLTASRDLAKVAIDVRRNNIIRFNLYLSTSSLGLAVTTCATSIFGMNLKSGLEESDGLFLPVSLFSGILGLAIAIFGATALHKIFVRVDMKHTAGAVYHTGDRLHLAHLFKDVSHLDLPRNLHEDFATSTTAPTSASSLDTLSTIRDWLNQQRKDVMSGTGTGARSKNGRGSTFHLTHFLNRQDLSTLLLATNGRSPSKPDLDLIFDIFDPQCTGKIHITRLADALSADKSAVNNNEHRHNGALKSMSRRRK</sequence>
<evidence type="ECO:0000256" key="10">
    <source>
        <dbReference type="SAM" id="MobiDB-lite"/>
    </source>
</evidence>
<keyword evidence="7 9" id="KW-0406">Ion transport</keyword>
<evidence type="ECO:0000256" key="3">
    <source>
        <dbReference type="ARBA" id="ARBA00022692"/>
    </source>
</evidence>
<comment type="subcellular location">
    <subcellularLocation>
        <location evidence="1">Membrane</location>
        <topology evidence="1">Multi-pass membrane protein</topology>
    </subcellularLocation>
    <subcellularLocation>
        <location evidence="9">Mitochondrion inner membrane</location>
        <topology evidence="9">Multi-pass membrane protein</topology>
    </subcellularLocation>
</comment>
<feature type="transmembrane region" description="Helical" evidence="9">
    <location>
        <begin position="377"/>
        <end position="400"/>
    </location>
</feature>
<organism evidence="11">
    <name type="scientific">Aureoumbra lagunensis</name>
    <dbReference type="NCBI Taxonomy" id="44058"/>
    <lineage>
        <taxon>Eukaryota</taxon>
        <taxon>Sar</taxon>
        <taxon>Stramenopiles</taxon>
        <taxon>Ochrophyta</taxon>
        <taxon>Pelagophyceae</taxon>
        <taxon>Pelagomonadales</taxon>
        <taxon>Aureoumbra</taxon>
    </lineage>
</organism>
<dbReference type="InterPro" id="IPR039204">
    <property type="entry name" value="MRS2-like"/>
</dbReference>
<evidence type="ECO:0000313" key="11">
    <source>
        <dbReference type="EMBL" id="CAE0369646.1"/>
    </source>
</evidence>
<reference evidence="11" key="1">
    <citation type="submission" date="2021-01" db="EMBL/GenBank/DDBJ databases">
        <authorList>
            <person name="Corre E."/>
            <person name="Pelletier E."/>
            <person name="Niang G."/>
            <person name="Scheremetjew M."/>
            <person name="Finn R."/>
            <person name="Kale V."/>
            <person name="Holt S."/>
            <person name="Cochrane G."/>
            <person name="Meng A."/>
            <person name="Brown T."/>
            <person name="Cohen L."/>
        </authorList>
    </citation>
    <scope>NUCLEOTIDE SEQUENCE</scope>
    <source>
        <strain evidence="11">CCMP1510</strain>
    </source>
</reference>
<evidence type="ECO:0000256" key="6">
    <source>
        <dbReference type="ARBA" id="ARBA00022989"/>
    </source>
</evidence>
<evidence type="ECO:0000256" key="8">
    <source>
        <dbReference type="ARBA" id="ARBA00023136"/>
    </source>
</evidence>
<evidence type="ECO:0000256" key="4">
    <source>
        <dbReference type="ARBA" id="ARBA00022842"/>
    </source>
</evidence>
<dbReference type="CDD" id="cd12823">
    <property type="entry name" value="Mrs2_Mfm1p-like"/>
    <property type="match status" value="1"/>
</dbReference>
<dbReference type="Gene3D" id="1.20.58.340">
    <property type="entry name" value="Magnesium transport protein CorA, transmembrane region"/>
    <property type="match status" value="1"/>
</dbReference>
<evidence type="ECO:0000256" key="5">
    <source>
        <dbReference type="ARBA" id="ARBA00022946"/>
    </source>
</evidence>
<proteinExistence type="inferred from homology"/>
<keyword evidence="5" id="KW-0809">Transit peptide</keyword>
<accession>A0A7S3NIA4</accession>
<dbReference type="Pfam" id="PF22099">
    <property type="entry name" value="MRS2-like"/>
    <property type="match status" value="1"/>
</dbReference>
<evidence type="ECO:0000256" key="7">
    <source>
        <dbReference type="ARBA" id="ARBA00023065"/>
    </source>
</evidence>
<evidence type="ECO:0000256" key="2">
    <source>
        <dbReference type="ARBA" id="ARBA00022448"/>
    </source>
</evidence>
<gene>
    <name evidence="11" type="ORF">ALAG00032_LOCUS10410</name>
</gene>
<name>A0A7S3NIA4_9STRA</name>
<dbReference type="GO" id="GO:0015095">
    <property type="term" value="F:magnesium ion transmembrane transporter activity"/>
    <property type="evidence" value="ECO:0007669"/>
    <property type="project" value="TreeGrafter"/>
</dbReference>
<keyword evidence="2 9" id="KW-0813">Transport</keyword>
<keyword evidence="9" id="KW-0999">Mitochondrion inner membrane</keyword>